<accession>A0ABQ9Y288</accession>
<dbReference type="EMBL" id="JARBJD010000043">
    <property type="protein sequence ID" value="KAK2957774.1"/>
    <property type="molecule type" value="Genomic_DNA"/>
</dbReference>
<gene>
    <name evidence="1" type="ORF">BLNAU_7208</name>
</gene>
<comment type="caution">
    <text evidence="1">The sequence shown here is derived from an EMBL/GenBank/DDBJ whole genome shotgun (WGS) entry which is preliminary data.</text>
</comment>
<evidence type="ECO:0000313" key="2">
    <source>
        <dbReference type="Proteomes" id="UP001281761"/>
    </source>
</evidence>
<name>A0ABQ9Y288_9EUKA</name>
<keyword evidence="2" id="KW-1185">Reference proteome</keyword>
<sequence>MPRSSFHPSFPMTPQTGLRYDVVFPVTPHVHIQRQRVHPQLHSSLLGELSYGTTPPRFHSRATETGLAGIVTAQSTHEFESPLQRQAIVDVFIKHLPESLSVTTLAHSSTKNTLREVYRNSFDQNGQTLDSSPIADLLLLLTPSTSTLVSIIAQRMLSRSPLVALYPYRPQAPYSHSHHVLNVADSVAFAPPSHTPLDVDITWVDVPVVLQRILIEEKTGEQLEQEGHGENIVETIESIIFANDSTAFNQALLDAIRIDDENTTLQVYIPIAGQSPSLPGFRPIASFAPVPLLEQQTITLTTPKAKKALSKPSSSPVFAASSLAPSKRVRVCQRQKLGSVCPSRHVADAWRLSSARIELPSRV</sequence>
<evidence type="ECO:0000313" key="1">
    <source>
        <dbReference type="EMBL" id="KAK2957774.1"/>
    </source>
</evidence>
<proteinExistence type="predicted"/>
<dbReference type="Proteomes" id="UP001281761">
    <property type="component" value="Unassembled WGS sequence"/>
</dbReference>
<reference evidence="1 2" key="1">
    <citation type="journal article" date="2022" name="bioRxiv">
        <title>Genomics of Preaxostyla Flagellates Illuminates Evolutionary Transitions and the Path Towards Mitochondrial Loss.</title>
        <authorList>
            <person name="Novak L.V.F."/>
            <person name="Treitli S.C."/>
            <person name="Pyrih J."/>
            <person name="Halakuc P."/>
            <person name="Pipaliya S.V."/>
            <person name="Vacek V."/>
            <person name="Brzon O."/>
            <person name="Soukal P."/>
            <person name="Eme L."/>
            <person name="Dacks J.B."/>
            <person name="Karnkowska A."/>
            <person name="Elias M."/>
            <person name="Hampl V."/>
        </authorList>
    </citation>
    <scope>NUCLEOTIDE SEQUENCE [LARGE SCALE GENOMIC DNA]</scope>
    <source>
        <strain evidence="1">NAU3</strain>
        <tissue evidence="1">Gut</tissue>
    </source>
</reference>
<protein>
    <submittedName>
        <fullName evidence="1">Uncharacterized protein</fullName>
    </submittedName>
</protein>
<organism evidence="1 2">
    <name type="scientific">Blattamonas nauphoetae</name>
    <dbReference type="NCBI Taxonomy" id="2049346"/>
    <lineage>
        <taxon>Eukaryota</taxon>
        <taxon>Metamonada</taxon>
        <taxon>Preaxostyla</taxon>
        <taxon>Oxymonadida</taxon>
        <taxon>Blattamonas</taxon>
    </lineage>
</organism>